<dbReference type="EMBL" id="GEDG01038604">
    <property type="protein sequence ID" value="JAP07505.1"/>
    <property type="molecule type" value="Transcribed_RNA"/>
</dbReference>
<feature type="transmembrane region" description="Helical" evidence="1">
    <location>
        <begin position="20"/>
        <end position="37"/>
    </location>
</feature>
<dbReference type="AlphaFoldDB" id="A0A0V0GGZ8"/>
<sequence length="62" mass="7563">MHQSVKLLSYNTLKSGQQSGVNFTNFIFLFFSFWWGWSEDIQYKKKRRTIVFQTTFYKSRPL</sequence>
<protein>
    <submittedName>
        <fullName evidence="2">Putative ovule protein</fullName>
    </submittedName>
</protein>
<name>A0A0V0GGZ8_SOLCH</name>
<evidence type="ECO:0000256" key="1">
    <source>
        <dbReference type="SAM" id="Phobius"/>
    </source>
</evidence>
<organism evidence="2">
    <name type="scientific">Solanum chacoense</name>
    <name type="common">Chaco potato</name>
    <dbReference type="NCBI Taxonomy" id="4108"/>
    <lineage>
        <taxon>Eukaryota</taxon>
        <taxon>Viridiplantae</taxon>
        <taxon>Streptophyta</taxon>
        <taxon>Embryophyta</taxon>
        <taxon>Tracheophyta</taxon>
        <taxon>Spermatophyta</taxon>
        <taxon>Magnoliopsida</taxon>
        <taxon>eudicotyledons</taxon>
        <taxon>Gunneridae</taxon>
        <taxon>Pentapetalae</taxon>
        <taxon>asterids</taxon>
        <taxon>lamiids</taxon>
        <taxon>Solanales</taxon>
        <taxon>Solanaceae</taxon>
        <taxon>Solanoideae</taxon>
        <taxon>Solaneae</taxon>
        <taxon>Solanum</taxon>
    </lineage>
</organism>
<accession>A0A0V0GGZ8</accession>
<reference evidence="2" key="1">
    <citation type="submission" date="2015-12" db="EMBL/GenBank/DDBJ databases">
        <title>Gene expression during late stages of embryo sac development: a critical building block for successful pollen-pistil interactions.</title>
        <authorList>
            <person name="Liu Y."/>
            <person name="Joly V."/>
            <person name="Sabar M."/>
            <person name="Matton D.P."/>
        </authorList>
    </citation>
    <scope>NUCLEOTIDE SEQUENCE</scope>
</reference>
<proteinExistence type="predicted"/>
<keyword evidence="1" id="KW-1133">Transmembrane helix</keyword>
<keyword evidence="1" id="KW-0812">Transmembrane</keyword>
<evidence type="ECO:0000313" key="2">
    <source>
        <dbReference type="EMBL" id="JAP07505.1"/>
    </source>
</evidence>
<keyword evidence="1" id="KW-0472">Membrane</keyword>